<accession>A0A3P6UI99</accession>
<dbReference type="AlphaFoldDB" id="A0A3P6UI99"/>
<dbReference type="Proteomes" id="UP000267096">
    <property type="component" value="Unassembled WGS sequence"/>
</dbReference>
<organism evidence="1 2">
    <name type="scientific">Anisakis simplex</name>
    <name type="common">Herring worm</name>
    <dbReference type="NCBI Taxonomy" id="6269"/>
    <lineage>
        <taxon>Eukaryota</taxon>
        <taxon>Metazoa</taxon>
        <taxon>Ecdysozoa</taxon>
        <taxon>Nematoda</taxon>
        <taxon>Chromadorea</taxon>
        <taxon>Rhabditida</taxon>
        <taxon>Spirurina</taxon>
        <taxon>Ascaridomorpha</taxon>
        <taxon>Ascaridoidea</taxon>
        <taxon>Anisakidae</taxon>
        <taxon>Anisakis</taxon>
        <taxon>Anisakis simplex complex</taxon>
    </lineage>
</organism>
<evidence type="ECO:0000313" key="2">
    <source>
        <dbReference type="Proteomes" id="UP000267096"/>
    </source>
</evidence>
<evidence type="ECO:0000313" key="1">
    <source>
        <dbReference type="EMBL" id="VDK77031.1"/>
    </source>
</evidence>
<gene>
    <name evidence="1" type="ORF">ASIM_LOCUS20454</name>
</gene>
<sequence>MGLNVSSTCRPTISYVLRNPNTELVYCYAGSTYSAVLTAEGQCIASGVLPWQSERQNEFQSSLNPVFANHTIQFFDKGIVAVQTYTRLTKMLLLKSSIATDYQRSQTIYSIFFKNSDGDHFIRLKFIIAKQSQTQHCPIQTNLSNIQLSSHGEFIAMDEVEYSIDCHL</sequence>
<protein>
    <submittedName>
        <fullName evidence="1">Uncharacterized protein</fullName>
    </submittedName>
</protein>
<dbReference type="OrthoDB" id="10253607at2759"/>
<keyword evidence="2" id="KW-1185">Reference proteome</keyword>
<reference evidence="1 2" key="1">
    <citation type="submission" date="2018-11" db="EMBL/GenBank/DDBJ databases">
        <authorList>
            <consortium name="Pathogen Informatics"/>
        </authorList>
    </citation>
    <scope>NUCLEOTIDE SEQUENCE [LARGE SCALE GENOMIC DNA]</scope>
</reference>
<name>A0A3P6UI99_ANISI</name>
<proteinExistence type="predicted"/>
<dbReference type="EMBL" id="UYRR01039645">
    <property type="protein sequence ID" value="VDK77031.1"/>
    <property type="molecule type" value="Genomic_DNA"/>
</dbReference>